<dbReference type="InterPro" id="IPR002696">
    <property type="entry name" value="Membr_insert_effic_factor_YidD"/>
</dbReference>
<dbReference type="EMBL" id="BOPB01000002">
    <property type="protein sequence ID" value="GIJ19789.1"/>
    <property type="molecule type" value="Genomic_DNA"/>
</dbReference>
<dbReference type="NCBIfam" id="TIGR00278">
    <property type="entry name" value="membrane protein insertion efficiency factor YidD"/>
    <property type="match status" value="1"/>
</dbReference>
<name>A0ABQ4IPE4_9ACTN</name>
<keyword evidence="2" id="KW-1185">Reference proteome</keyword>
<protein>
    <recommendedName>
        <fullName evidence="3">Membrane protein insertion efficiency factor YidD</fullName>
    </recommendedName>
</protein>
<comment type="caution">
    <text evidence="1">The sequence shown here is derived from an EMBL/GenBank/DDBJ whole genome shotgun (WGS) entry which is preliminary data.</text>
</comment>
<evidence type="ECO:0008006" key="3">
    <source>
        <dbReference type="Google" id="ProtNLM"/>
    </source>
</evidence>
<evidence type="ECO:0000313" key="1">
    <source>
        <dbReference type="EMBL" id="GIJ19789.1"/>
    </source>
</evidence>
<dbReference type="Proteomes" id="UP000643165">
    <property type="component" value="Unassembled WGS sequence"/>
</dbReference>
<accession>A0ABQ4IPE4</accession>
<evidence type="ECO:0000313" key="2">
    <source>
        <dbReference type="Proteomes" id="UP000643165"/>
    </source>
</evidence>
<dbReference type="RefSeq" id="WP_203992102.1">
    <property type="nucleotide sequence ID" value="NZ_BOPB01000002.1"/>
</dbReference>
<proteinExistence type="predicted"/>
<organism evidence="1 2">
    <name type="scientific">Micromonospora lutea</name>
    <dbReference type="NCBI Taxonomy" id="419825"/>
    <lineage>
        <taxon>Bacteria</taxon>
        <taxon>Bacillati</taxon>
        <taxon>Actinomycetota</taxon>
        <taxon>Actinomycetes</taxon>
        <taxon>Micromonosporales</taxon>
        <taxon>Micromonosporaceae</taxon>
        <taxon>Micromonospora</taxon>
    </lineage>
</organism>
<dbReference type="PANTHER" id="PTHR33383:SF1">
    <property type="entry name" value="MEMBRANE PROTEIN INSERTION EFFICIENCY FACTOR-RELATED"/>
    <property type="match status" value="1"/>
</dbReference>
<gene>
    <name evidence="1" type="ORF">Vlu01_04130</name>
</gene>
<dbReference type="SMART" id="SM01234">
    <property type="entry name" value="Haemolytic"/>
    <property type="match status" value="1"/>
</dbReference>
<sequence>MMMAKSRRKKRGSCRDAGCDGLSACDCSLFTTLLLAGATLAQVVPPRLADSAGRAAILGYRRWLSPRWPGQCRYVPTCSTYGLAAVEQHGLAVGGRIAAARISSCTADLPPANPPRPGS</sequence>
<dbReference type="PANTHER" id="PTHR33383">
    <property type="entry name" value="MEMBRANE PROTEIN INSERTION EFFICIENCY FACTOR-RELATED"/>
    <property type="match status" value="1"/>
</dbReference>
<reference evidence="1 2" key="1">
    <citation type="submission" date="2021-01" db="EMBL/GenBank/DDBJ databases">
        <title>Whole genome shotgun sequence of Verrucosispora lutea NBRC 106530.</title>
        <authorList>
            <person name="Komaki H."/>
            <person name="Tamura T."/>
        </authorList>
    </citation>
    <scope>NUCLEOTIDE SEQUENCE [LARGE SCALE GENOMIC DNA]</scope>
    <source>
        <strain evidence="1 2">NBRC 106530</strain>
    </source>
</reference>
<dbReference type="Pfam" id="PF01809">
    <property type="entry name" value="YidD"/>
    <property type="match status" value="1"/>
</dbReference>